<dbReference type="Proteomes" id="UP000198280">
    <property type="component" value="Unassembled WGS sequence"/>
</dbReference>
<dbReference type="EMBL" id="FZOF01000011">
    <property type="protein sequence ID" value="SNS95762.1"/>
    <property type="molecule type" value="Genomic_DNA"/>
</dbReference>
<keyword evidence="1" id="KW-0812">Transmembrane</keyword>
<dbReference type="OrthoDB" id="4324133at2"/>
<keyword evidence="3" id="KW-1185">Reference proteome</keyword>
<sequence>MEEQDGPGRELNAYERVLAEDRRVVREMLHVSIGGAHAGLAITTFIVALFAADGGAGWALIVGGAVAFWFTVALIAVVGGGRRGRAAITRAYLLTFGWASWL</sequence>
<protein>
    <submittedName>
        <fullName evidence="2">Uncharacterized protein</fullName>
    </submittedName>
</protein>
<evidence type="ECO:0000313" key="3">
    <source>
        <dbReference type="Proteomes" id="UP000198280"/>
    </source>
</evidence>
<feature type="transmembrane region" description="Helical" evidence="1">
    <location>
        <begin position="58"/>
        <end position="80"/>
    </location>
</feature>
<keyword evidence="1" id="KW-0472">Membrane</keyword>
<proteinExistence type="predicted"/>
<name>A0A239IQT8_9ACTN</name>
<dbReference type="AlphaFoldDB" id="A0A239IQT8"/>
<accession>A0A239IQT8</accession>
<organism evidence="2 3">
    <name type="scientific">Actinacidiphila glaucinigra</name>
    <dbReference type="NCBI Taxonomy" id="235986"/>
    <lineage>
        <taxon>Bacteria</taxon>
        <taxon>Bacillati</taxon>
        <taxon>Actinomycetota</taxon>
        <taxon>Actinomycetes</taxon>
        <taxon>Kitasatosporales</taxon>
        <taxon>Streptomycetaceae</taxon>
        <taxon>Actinacidiphila</taxon>
    </lineage>
</organism>
<gene>
    <name evidence="2" type="ORF">SAMN05216252_11171</name>
</gene>
<reference evidence="2 3" key="1">
    <citation type="submission" date="2017-06" db="EMBL/GenBank/DDBJ databases">
        <authorList>
            <person name="Kim H.J."/>
            <person name="Triplett B.A."/>
        </authorList>
    </citation>
    <scope>NUCLEOTIDE SEQUENCE [LARGE SCALE GENOMIC DNA]</scope>
    <source>
        <strain evidence="2 3">CGMCC 4.1858</strain>
    </source>
</reference>
<evidence type="ECO:0000256" key="1">
    <source>
        <dbReference type="SAM" id="Phobius"/>
    </source>
</evidence>
<feature type="transmembrane region" description="Helical" evidence="1">
    <location>
        <begin position="31"/>
        <end position="52"/>
    </location>
</feature>
<keyword evidence="1" id="KW-1133">Transmembrane helix</keyword>
<dbReference type="RefSeq" id="WP_089225778.1">
    <property type="nucleotide sequence ID" value="NZ_JBHYWT010000142.1"/>
</dbReference>
<evidence type="ECO:0000313" key="2">
    <source>
        <dbReference type="EMBL" id="SNS95762.1"/>
    </source>
</evidence>